<dbReference type="EMBL" id="JAQQWI010000007">
    <property type="protein sequence ID" value="KAK8026352.1"/>
    <property type="molecule type" value="Genomic_DNA"/>
</dbReference>
<organism evidence="2 3">
    <name type="scientific">Apiospora marii</name>
    <dbReference type="NCBI Taxonomy" id="335849"/>
    <lineage>
        <taxon>Eukaryota</taxon>
        <taxon>Fungi</taxon>
        <taxon>Dikarya</taxon>
        <taxon>Ascomycota</taxon>
        <taxon>Pezizomycotina</taxon>
        <taxon>Sordariomycetes</taxon>
        <taxon>Xylariomycetidae</taxon>
        <taxon>Amphisphaeriales</taxon>
        <taxon>Apiosporaceae</taxon>
        <taxon>Apiospora</taxon>
    </lineage>
</organism>
<proteinExistence type="predicted"/>
<protein>
    <submittedName>
        <fullName evidence="2">Uncharacterized protein</fullName>
    </submittedName>
</protein>
<gene>
    <name evidence="2" type="ORF">PG991_003408</name>
</gene>
<keyword evidence="3" id="KW-1185">Reference proteome</keyword>
<evidence type="ECO:0000313" key="3">
    <source>
        <dbReference type="Proteomes" id="UP001396898"/>
    </source>
</evidence>
<comment type="caution">
    <text evidence="2">The sequence shown here is derived from an EMBL/GenBank/DDBJ whole genome shotgun (WGS) entry which is preliminary data.</text>
</comment>
<evidence type="ECO:0000256" key="1">
    <source>
        <dbReference type="SAM" id="MobiDB-lite"/>
    </source>
</evidence>
<sequence>MANRAEVETAADGGGYCNLPYTPAELEVLDNFISKLTPKPKEGDRDSRLTDRIHYRPLPTATWTALPEPDVGITATAEGIDATTVATEKFLNRVVERIGDYSDTLLTECRRELHLELHSDLSMYSVTFQKLREGHIPACIIGGTGVPATNEDNHDPLTDPLDKFIDKLVLSHEQDEDEEEDEDNDGEETFERKDASAFENHPPLVWEALPGDCITTIVQGDGAWVLAERMFRRRCEQRLGPGGELFYPVTIKARRASHLSGDFFHVTMWINRCSDSTDS</sequence>
<reference evidence="2 3" key="1">
    <citation type="submission" date="2023-01" db="EMBL/GenBank/DDBJ databases">
        <title>Analysis of 21 Apiospora genomes using comparative genomics revels a genus with tremendous synthesis potential of carbohydrate active enzymes and secondary metabolites.</title>
        <authorList>
            <person name="Sorensen T."/>
        </authorList>
    </citation>
    <scope>NUCLEOTIDE SEQUENCE [LARGE SCALE GENOMIC DNA]</scope>
    <source>
        <strain evidence="2 3">CBS 20057</strain>
    </source>
</reference>
<accession>A0ABR1S5K7</accession>
<evidence type="ECO:0000313" key="2">
    <source>
        <dbReference type="EMBL" id="KAK8026352.1"/>
    </source>
</evidence>
<feature type="compositionally biased region" description="Acidic residues" evidence="1">
    <location>
        <begin position="174"/>
        <end position="188"/>
    </location>
</feature>
<dbReference type="Proteomes" id="UP001396898">
    <property type="component" value="Unassembled WGS sequence"/>
</dbReference>
<feature type="region of interest" description="Disordered" evidence="1">
    <location>
        <begin position="172"/>
        <end position="193"/>
    </location>
</feature>
<name>A0ABR1S5K7_9PEZI</name>